<feature type="compositionally biased region" description="Polar residues" evidence="1">
    <location>
        <begin position="63"/>
        <end position="72"/>
    </location>
</feature>
<dbReference type="RefSeq" id="WP_076637975.1">
    <property type="nucleotide sequence ID" value="NZ_MTSU01000026.1"/>
</dbReference>
<feature type="region of interest" description="Disordered" evidence="1">
    <location>
        <begin position="63"/>
        <end position="88"/>
    </location>
</feature>
<name>A0AB73LKL8_9LEPT</name>
<dbReference type="Proteomes" id="UP000189337">
    <property type="component" value="Unassembled WGS sequence"/>
</dbReference>
<evidence type="ECO:0000313" key="4">
    <source>
        <dbReference type="Proteomes" id="UP000189337"/>
    </source>
</evidence>
<dbReference type="SMART" id="SM01126">
    <property type="entry name" value="DDE_Tnp_IS1595"/>
    <property type="match status" value="1"/>
</dbReference>
<dbReference type="EMBL" id="MTSU01000026">
    <property type="protein sequence ID" value="ONF91128.1"/>
    <property type="molecule type" value="Genomic_DNA"/>
</dbReference>
<organism evidence="3 4">
    <name type="scientific">Leptospira santarosai</name>
    <dbReference type="NCBI Taxonomy" id="28183"/>
    <lineage>
        <taxon>Bacteria</taxon>
        <taxon>Pseudomonadati</taxon>
        <taxon>Spirochaetota</taxon>
        <taxon>Spirochaetia</taxon>
        <taxon>Leptospirales</taxon>
        <taxon>Leptospiraceae</taxon>
        <taxon>Leptospira</taxon>
    </lineage>
</organism>
<dbReference type="AlphaFoldDB" id="A0AB73LKL8"/>
<evidence type="ECO:0000313" key="3">
    <source>
        <dbReference type="EMBL" id="ONF91128.1"/>
    </source>
</evidence>
<feature type="domain" description="ISXO2-like transposase" evidence="2">
    <location>
        <begin position="259"/>
        <end position="409"/>
    </location>
</feature>
<comment type="caution">
    <text evidence="3">The sequence shown here is derived from an EMBL/GenBank/DDBJ whole genome shotgun (WGS) entry which is preliminary data.</text>
</comment>
<accession>A0AB73LKL8</accession>
<proteinExistence type="predicted"/>
<evidence type="ECO:0000259" key="2">
    <source>
        <dbReference type="SMART" id="SM01126"/>
    </source>
</evidence>
<dbReference type="InterPro" id="IPR024445">
    <property type="entry name" value="Tnp_ISXO2-like"/>
</dbReference>
<sequence>MNLALQIPNLEPPKQSDKTVSTWSEICISLRTNPNRNGNKLFPTASETQSNNTKMRIPSDLNLSITHPSADTKSPPRPQPLTSEQLKEKRKNPAINIDFFTNLTKKILNDFYPKYCPNCPDTLLTKEISTQPELIRCEKCRYLTSRLSYTPLHHMKLPIWNFSYVLYESMIQFPKVLTSTEISKRLKISYKGAASLKKKFQVFASQQLPKYKQLTYDALNKEFKDFSLPPDEDTDITEIMENHSYVCADTVVLYSASQRANQGRKRYRHSGSTASIYLSDKLGGKQIGILTHTTAIKSGPVFFHSVPNQKMNTLGPIIKDHLPLRTPVFTDSAYQFLWNVYKNHRQINHSAHSKDVRYRWARNRWSKNGVHNQVAEGNQRLLKTAFSSYCYIRPENSTRYLNEFSFLKNAHVFGLDVICENAYQEYVSKSESRSVDEHARVSRNARCDVGDAGQRGGVRWGSFQGKTGGPSGPAVGFFLKGYELKKNDLSSKNWFHSLSKEFEYFPETESSRDNFTFQSGFSLLNSQTSFQNVSVLLAKEMKTHNEFWTDQNKTPIQRRKELKHQKTASKIWNLISDGKENGSYYSVSEVCTLLNIHKVSAMLILRKWLQLKLIEKRRINQASYNRTIDFGIKKKAKEFPFLLYTNFKDKQSNETLERLQ</sequence>
<protein>
    <submittedName>
        <fullName evidence="3">Transposase</fullName>
    </submittedName>
</protein>
<evidence type="ECO:0000256" key="1">
    <source>
        <dbReference type="SAM" id="MobiDB-lite"/>
    </source>
</evidence>
<reference evidence="3 4" key="1">
    <citation type="submission" date="2017-01" db="EMBL/GenBank/DDBJ databases">
        <title>Comparative genomic analysis of Brazilian Leptospira santarosai.</title>
        <authorList>
            <person name="Moreno L.Z."/>
            <person name="Miraglia F."/>
            <person name="Kremer F.S."/>
            <person name="Eslabao M.R."/>
            <person name="Lilenbaum W."/>
            <person name="Dellagostin O.A."/>
            <person name="Moreno A.M."/>
        </authorList>
    </citation>
    <scope>NUCLEOTIDE SEQUENCE [LARGE SCALE GENOMIC DNA]</scope>
    <source>
        <strain evidence="3 4">M52/8-19</strain>
    </source>
</reference>
<gene>
    <name evidence="3" type="ORF">BWD14_18365</name>
</gene>